<evidence type="ECO:0000313" key="1">
    <source>
        <dbReference type="EMBL" id="AKA26311.1"/>
    </source>
</evidence>
<dbReference type="KEGG" id="pcz:PCL1606_48630"/>
<protein>
    <submittedName>
        <fullName evidence="1">Uncharacterized protein</fullName>
    </submittedName>
</protein>
<reference evidence="1 2" key="1">
    <citation type="journal article" date="2015" name="Mol. Plant Microbe Interact.">
        <title>Comparative Genomic Analysis of Pseudomonas chlororaphis PCL1606 Reveals New Insight into Antifungal Compounds Involved in Biocontrol.</title>
        <authorList>
            <person name="Calderon C.E."/>
            <person name="Ramos C."/>
            <person name="de Vicente A."/>
            <person name="Cazorla F.M."/>
        </authorList>
    </citation>
    <scope>NUCLEOTIDE SEQUENCE [LARGE SCALE GENOMIC DNA]</scope>
    <source>
        <strain evidence="1 2">PCL1606</strain>
    </source>
</reference>
<gene>
    <name evidence="1" type="ORF">PCL1606_48630</name>
</gene>
<dbReference type="Proteomes" id="UP000032748">
    <property type="component" value="Chromosome"/>
</dbReference>
<dbReference type="EMBL" id="CP011110">
    <property type="protein sequence ID" value="AKA26311.1"/>
    <property type="molecule type" value="Genomic_DNA"/>
</dbReference>
<sequence>MDARLIHALIDVHHHCTCCIALIRCACSRDSRSTSSGLTIICSGSTFQNQARS</sequence>
<name>A0A0D5Y4U8_9PSED</name>
<accession>A0A0D5Y4U8</accession>
<dbReference type="AlphaFoldDB" id="A0A0D5Y4U8"/>
<evidence type="ECO:0000313" key="2">
    <source>
        <dbReference type="Proteomes" id="UP000032748"/>
    </source>
</evidence>
<organism evidence="1 2">
    <name type="scientific">Pseudomonas chlororaphis</name>
    <dbReference type="NCBI Taxonomy" id="587753"/>
    <lineage>
        <taxon>Bacteria</taxon>
        <taxon>Pseudomonadati</taxon>
        <taxon>Pseudomonadota</taxon>
        <taxon>Gammaproteobacteria</taxon>
        <taxon>Pseudomonadales</taxon>
        <taxon>Pseudomonadaceae</taxon>
        <taxon>Pseudomonas</taxon>
    </lineage>
</organism>
<proteinExistence type="predicted"/>